<keyword evidence="2" id="KW-0472">Membrane</keyword>
<keyword evidence="5" id="KW-1185">Reference proteome</keyword>
<name>A0A6C0GSB2_9BACT</name>
<keyword evidence="2" id="KW-1133">Transmembrane helix</keyword>
<dbReference type="PANTHER" id="PTHR43446">
    <property type="entry name" value="MEMBRANE PROTEIN-RELATED"/>
    <property type="match status" value="1"/>
</dbReference>
<dbReference type="CDD" id="cd03402">
    <property type="entry name" value="SPFH_like_u2"/>
    <property type="match status" value="1"/>
</dbReference>
<dbReference type="GO" id="GO:0016020">
    <property type="term" value="C:membrane"/>
    <property type="evidence" value="ECO:0007669"/>
    <property type="project" value="UniProtKB-SubCell"/>
</dbReference>
<dbReference type="SMART" id="SM00244">
    <property type="entry name" value="PHB"/>
    <property type="match status" value="1"/>
</dbReference>
<evidence type="ECO:0000256" key="1">
    <source>
        <dbReference type="ARBA" id="ARBA00004167"/>
    </source>
</evidence>
<keyword evidence="2" id="KW-0812">Transmembrane</keyword>
<dbReference type="AlphaFoldDB" id="A0A6C0GSB2"/>
<reference evidence="4 5" key="1">
    <citation type="submission" date="2020-01" db="EMBL/GenBank/DDBJ databases">
        <authorList>
            <person name="Kim M.K."/>
        </authorList>
    </citation>
    <scope>NUCLEOTIDE SEQUENCE [LARGE SCALE GENOMIC DNA]</scope>
    <source>
        <strain evidence="4 5">172606-1</strain>
    </source>
</reference>
<feature type="domain" description="Band 7" evidence="3">
    <location>
        <begin position="57"/>
        <end position="224"/>
    </location>
</feature>
<protein>
    <submittedName>
        <fullName evidence="4">SPFH domain-containing protein</fullName>
    </submittedName>
</protein>
<feature type="transmembrane region" description="Helical" evidence="2">
    <location>
        <begin position="42"/>
        <end position="61"/>
    </location>
</feature>
<dbReference type="EMBL" id="CP048222">
    <property type="protein sequence ID" value="QHT70360.1"/>
    <property type="molecule type" value="Genomic_DNA"/>
</dbReference>
<dbReference type="SUPFAM" id="SSF117892">
    <property type="entry name" value="Band 7/SPFH domain"/>
    <property type="match status" value="1"/>
</dbReference>
<dbReference type="InterPro" id="IPR001107">
    <property type="entry name" value="Band_7"/>
</dbReference>
<dbReference type="InterPro" id="IPR036013">
    <property type="entry name" value="Band_7/SPFH_dom_sf"/>
</dbReference>
<dbReference type="PANTHER" id="PTHR43446:SF1">
    <property type="entry name" value="BAND 7 DOMAIN-CONTAINING PROTEIN"/>
    <property type="match status" value="1"/>
</dbReference>
<dbReference type="KEGG" id="rhoz:GXP67_28745"/>
<evidence type="ECO:0000259" key="3">
    <source>
        <dbReference type="SMART" id="SM00244"/>
    </source>
</evidence>
<evidence type="ECO:0000256" key="2">
    <source>
        <dbReference type="SAM" id="Phobius"/>
    </source>
</evidence>
<dbReference type="RefSeq" id="WP_162446339.1">
    <property type="nucleotide sequence ID" value="NZ_CP048222.1"/>
</dbReference>
<comment type="subcellular location">
    <subcellularLocation>
        <location evidence="1">Membrane</location>
        <topology evidence="1">Single-pass membrane protein</topology>
    </subcellularLocation>
</comment>
<sequence length="292" mass="32021">MIQESTVRPLSAYIMLVVCLALLLITILFPALNLLGRMEASIIASVVSGVILLFLSAGFIINNPNESKVLILFGEYKGTVKDYGFFWANPFLVKKNVSLRARNLNGSQLKVNDKLGNPIEIAAVIVWQVQDTAKAILEVDDYQQFVVVQSEAAVRHLANAFPYDTFDDDHEPGLTLRAGAEKVNELLEMELNVRLARAGIFVIEARISHLAYASEIAGAMLQRQQAIAVVAARRQIVEGAVGMVEMALAKLSEKEIVHLDEERKAAMVSNLLVVLCGEKAVHPILNAGTLHH</sequence>
<accession>A0A6C0GSB2</accession>
<feature type="transmembrane region" description="Helical" evidence="2">
    <location>
        <begin position="12"/>
        <end position="35"/>
    </location>
</feature>
<organism evidence="4 5">
    <name type="scientific">Rhodocytophaga rosea</name>
    <dbReference type="NCBI Taxonomy" id="2704465"/>
    <lineage>
        <taxon>Bacteria</taxon>
        <taxon>Pseudomonadati</taxon>
        <taxon>Bacteroidota</taxon>
        <taxon>Cytophagia</taxon>
        <taxon>Cytophagales</taxon>
        <taxon>Rhodocytophagaceae</taxon>
        <taxon>Rhodocytophaga</taxon>
    </lineage>
</organism>
<dbReference type="Gene3D" id="3.30.479.30">
    <property type="entry name" value="Band 7 domain"/>
    <property type="match status" value="1"/>
</dbReference>
<dbReference type="Proteomes" id="UP000480178">
    <property type="component" value="Chromosome"/>
</dbReference>
<dbReference type="Pfam" id="PF01145">
    <property type="entry name" value="Band_7"/>
    <property type="match status" value="1"/>
</dbReference>
<evidence type="ECO:0000313" key="5">
    <source>
        <dbReference type="Proteomes" id="UP000480178"/>
    </source>
</evidence>
<evidence type="ECO:0000313" key="4">
    <source>
        <dbReference type="EMBL" id="QHT70360.1"/>
    </source>
</evidence>
<proteinExistence type="predicted"/>
<gene>
    <name evidence="4" type="ORF">GXP67_28745</name>
</gene>